<dbReference type="InterPro" id="IPR041679">
    <property type="entry name" value="DNA2/NAM7-like_C"/>
</dbReference>
<dbReference type="Proteomes" id="UP000019024">
    <property type="component" value="Plasmid unnamed4"/>
</dbReference>
<dbReference type="AlphaFoldDB" id="W0JUZ9"/>
<proteinExistence type="inferred from homology"/>
<dbReference type="GO" id="GO:0016787">
    <property type="term" value="F:hydrolase activity"/>
    <property type="evidence" value="ECO:0007669"/>
    <property type="project" value="UniProtKB-KW"/>
</dbReference>
<name>W0JUZ9_9EURY</name>
<dbReference type="GO" id="GO:0043139">
    <property type="term" value="F:5'-3' DNA helicase activity"/>
    <property type="evidence" value="ECO:0007669"/>
    <property type="project" value="TreeGrafter"/>
</dbReference>
<keyword evidence="5" id="KW-0067">ATP-binding</keyword>
<organism evidence="9 10">
    <name type="scientific">Halostagnicola larsenii XH-48</name>
    <dbReference type="NCBI Taxonomy" id="797299"/>
    <lineage>
        <taxon>Archaea</taxon>
        <taxon>Methanobacteriati</taxon>
        <taxon>Methanobacteriota</taxon>
        <taxon>Stenosarchaea group</taxon>
        <taxon>Halobacteria</taxon>
        <taxon>Halobacteriales</taxon>
        <taxon>Natrialbaceae</taxon>
        <taxon>Halostagnicola</taxon>
    </lineage>
</organism>
<evidence type="ECO:0000256" key="1">
    <source>
        <dbReference type="ARBA" id="ARBA00007913"/>
    </source>
</evidence>
<gene>
    <name evidence="9" type="ORF">HALLA_20895</name>
</gene>
<dbReference type="OrthoDB" id="45637at2157"/>
<dbReference type="GeneID" id="25147692"/>
<sequence>MSLLFDHALSNFTPEGGRQYEIEPGDLEPSGDRIPVKPIVEFAQHHDLEFPDDEEYIAIPLHGTDDATPTGEYLGYADTDLRGEIIVYRDEGNRGSITLSDFAATDLAHRIRFWHSDYQPSSLSESYDRPVDDNEPPRKTIDPERFRADLEEYVRSERDGTRNETYERAQSSTAREIYTNGGDAIPHVEYNGRDDEQLRLEARPLADESDDREDWAYYVPNTFGIHQGNEVLLHGDGDVFPLPATVENIRGLRFTVSVHWGEVESSNTVRHHLSNDADLGVSLLLNTVPTDRELEAVNELQDHLFLDVLTGQRSITFTSGAAARSTQADDDLNQEQQVASELALLADDVFCIHGPPGTGKTRTLIEIVRRAVEAGERVLVCADSNQAVDNIVLGDSTETDPDDSSLHAYAQYENDEFTLKRLNGSRRFNDLIRQYGSADELPDVVAGTNNSVAQLPGTFDLLVLDEATQATCASSCIPLVKADRVVLAGDHKQLPPFSTTEEPPASSLGMSLFEHLYADGGVYEGVGMQLKTQYRMNRDIAAFSNSAFYNRELRNGRTVEALPSRDEPMEAFNVGGSVDVDDHSRSNDTEARLVTYLAQELTDDLSPEEIGVITPYTAQVRTIEERLQNHLQNGRAVTVDTIDSFQGSEREAIIISLVRSNSHGSIGFLGREKDGPRRLNVALTRAKRYCAVVADFHTLCYEHSGKCTDLYNRFNRFFEDTDRRRDVDPDFIPV</sequence>
<feature type="domain" description="DNA2/NAM7 helicase helicase" evidence="7">
    <location>
        <begin position="444"/>
        <end position="497"/>
    </location>
</feature>
<dbReference type="RefSeq" id="WP_049955161.1">
    <property type="nucleotide sequence ID" value="NZ_CP007059.1"/>
</dbReference>
<dbReference type="CDD" id="cd18808">
    <property type="entry name" value="SF1_C_Upf1"/>
    <property type="match status" value="1"/>
</dbReference>
<dbReference type="InterPro" id="IPR041677">
    <property type="entry name" value="DNA2/NAM7_AAA_11"/>
</dbReference>
<keyword evidence="9" id="KW-0238">DNA-binding</keyword>
<dbReference type="InterPro" id="IPR047187">
    <property type="entry name" value="SF1_C_Upf1"/>
</dbReference>
<keyword evidence="4" id="KW-0347">Helicase</keyword>
<dbReference type="Pfam" id="PF13086">
    <property type="entry name" value="AAA_11"/>
    <property type="match status" value="2"/>
</dbReference>
<keyword evidence="3" id="KW-0378">Hydrolase</keyword>
<dbReference type="EMBL" id="CP007059">
    <property type="protein sequence ID" value="AHG02364.1"/>
    <property type="molecule type" value="Genomic_DNA"/>
</dbReference>
<geneLocation type="plasmid" evidence="10">
    <name>3</name>
</geneLocation>
<evidence type="ECO:0000259" key="7">
    <source>
        <dbReference type="Pfam" id="PF13086"/>
    </source>
</evidence>
<evidence type="ECO:0000256" key="6">
    <source>
        <dbReference type="SAM" id="MobiDB-lite"/>
    </source>
</evidence>
<keyword evidence="9" id="KW-0614">Plasmid</keyword>
<dbReference type="GO" id="GO:0003677">
    <property type="term" value="F:DNA binding"/>
    <property type="evidence" value="ECO:0007669"/>
    <property type="project" value="UniProtKB-KW"/>
</dbReference>
<comment type="similarity">
    <text evidence="1">Belongs to the DNA2/NAM7 helicase family.</text>
</comment>
<evidence type="ECO:0000313" key="9">
    <source>
        <dbReference type="EMBL" id="AHG02364.1"/>
    </source>
</evidence>
<evidence type="ECO:0000256" key="2">
    <source>
        <dbReference type="ARBA" id="ARBA00022741"/>
    </source>
</evidence>
<dbReference type="Gene3D" id="2.40.30.270">
    <property type="match status" value="1"/>
</dbReference>
<dbReference type="SUPFAM" id="SSF52540">
    <property type="entry name" value="P-loop containing nucleoside triphosphate hydrolases"/>
    <property type="match status" value="1"/>
</dbReference>
<evidence type="ECO:0000256" key="5">
    <source>
        <dbReference type="ARBA" id="ARBA00022840"/>
    </source>
</evidence>
<feature type="domain" description="DNA2/NAM7 helicase helicase" evidence="7">
    <location>
        <begin position="332"/>
        <end position="397"/>
    </location>
</feature>
<feature type="domain" description="DNA2/NAM7 helicase-like C-terminal" evidence="8">
    <location>
        <begin position="509"/>
        <end position="695"/>
    </location>
</feature>
<reference evidence="9 10" key="1">
    <citation type="submission" date="2014-01" db="EMBL/GenBank/DDBJ databases">
        <authorList>
            <consortium name="DOE Joint Genome Institute"/>
            <person name="Anderson I."/>
            <person name="Huntemann M."/>
            <person name="Han J."/>
            <person name="Chen A."/>
            <person name="Kyrpides N."/>
            <person name="Mavromatis K."/>
            <person name="Markowitz V."/>
            <person name="Palaniappan K."/>
            <person name="Ivanova N."/>
            <person name="Schaumberg A."/>
            <person name="Pati A."/>
            <person name="Liolios K."/>
            <person name="Nordberg H.P."/>
            <person name="Cantor M.N."/>
            <person name="Hua S.X."/>
            <person name="Woyke T."/>
        </authorList>
    </citation>
    <scope>NUCLEOTIDE SEQUENCE [LARGE SCALE GENOMIC DNA]</scope>
    <source>
        <strain evidence="9 10">XH-48</strain>
        <plasmid evidence="10">3</plasmid>
    </source>
</reference>
<evidence type="ECO:0000256" key="4">
    <source>
        <dbReference type="ARBA" id="ARBA00022806"/>
    </source>
</evidence>
<dbReference type="PATRIC" id="fig|797299.3.peg.4041"/>
<dbReference type="Pfam" id="PF13087">
    <property type="entry name" value="AAA_12"/>
    <property type="match status" value="1"/>
</dbReference>
<dbReference type="InterPro" id="IPR027417">
    <property type="entry name" value="P-loop_NTPase"/>
</dbReference>
<dbReference type="HOGENOM" id="CLU_370740_0_0_2"/>
<dbReference type="GO" id="GO:0005524">
    <property type="term" value="F:ATP binding"/>
    <property type="evidence" value="ECO:0007669"/>
    <property type="project" value="UniProtKB-KW"/>
</dbReference>
<accession>W0JUZ9</accession>
<keyword evidence="2" id="KW-0547">Nucleotide-binding</keyword>
<dbReference type="eggNOG" id="arCOG00796">
    <property type="taxonomic scope" value="Archaea"/>
</dbReference>
<dbReference type="InterPro" id="IPR050534">
    <property type="entry name" value="Coronavir_polyprotein_1ab"/>
</dbReference>
<keyword evidence="10" id="KW-1185">Reference proteome</keyword>
<evidence type="ECO:0000313" key="10">
    <source>
        <dbReference type="Proteomes" id="UP000019024"/>
    </source>
</evidence>
<evidence type="ECO:0000256" key="3">
    <source>
        <dbReference type="ARBA" id="ARBA00022801"/>
    </source>
</evidence>
<dbReference type="Gene3D" id="3.40.50.300">
    <property type="entry name" value="P-loop containing nucleotide triphosphate hydrolases"/>
    <property type="match status" value="3"/>
</dbReference>
<feature type="compositionally biased region" description="Basic and acidic residues" evidence="6">
    <location>
        <begin position="126"/>
        <end position="141"/>
    </location>
</feature>
<dbReference type="KEGG" id="hlr:HALLA_20895"/>
<dbReference type="PANTHER" id="PTHR43788">
    <property type="entry name" value="DNA2/NAM7 HELICASE FAMILY MEMBER"/>
    <property type="match status" value="1"/>
</dbReference>
<evidence type="ECO:0000259" key="8">
    <source>
        <dbReference type="Pfam" id="PF13087"/>
    </source>
</evidence>
<dbReference type="PANTHER" id="PTHR43788:SF8">
    <property type="entry name" value="DNA-BINDING PROTEIN SMUBP-2"/>
    <property type="match status" value="1"/>
</dbReference>
<protein>
    <submittedName>
        <fullName evidence="9">DNA-binding protein</fullName>
    </submittedName>
</protein>
<feature type="region of interest" description="Disordered" evidence="6">
    <location>
        <begin position="120"/>
        <end position="141"/>
    </location>
</feature>